<dbReference type="AlphaFoldDB" id="Q16AV9"/>
<sequence length="185" mass="19731">MRACLVGGGAGQIRCNLKERLWMRLRGVGMTILTEGIVMGLVATAAMDLWGLLLNRLVGLPMSNWGRAGRWVVQVAQGRVFHDDIGAVPPVPREAQIGWAFHYAVGVIYGVALALLMGPGWLAAPTLGPAWVFSIVMIGFGWFLMQPAMGAGLAASRTPTPWRARALGLAAHTVFGLGLWVGAMV</sequence>
<keyword evidence="1" id="KW-1133">Transmembrane helix</keyword>
<protein>
    <recommendedName>
        <fullName evidence="4">DUF2938 domain-containing protein</fullName>
    </recommendedName>
</protein>
<dbReference type="InterPro" id="IPR021329">
    <property type="entry name" value="DUF2938"/>
</dbReference>
<reference evidence="2 3" key="1">
    <citation type="journal article" date="2007" name="J. Bacteriol.">
        <title>The complete genome sequence of Roseobacter denitrificans reveals a mixotrophic rather than photosynthetic metabolism.</title>
        <authorList>
            <person name="Swingley W.D."/>
            <person name="Sadekar S."/>
            <person name="Mastrian S.D."/>
            <person name="Matthies H.J."/>
            <person name="Hao J."/>
            <person name="Ramos H."/>
            <person name="Acharya C.R."/>
            <person name="Conrad A.L."/>
            <person name="Taylor H.L."/>
            <person name="Dejesa L.C."/>
            <person name="Shah M.K."/>
            <person name="O'huallachain M.E."/>
            <person name="Lince M.T."/>
            <person name="Blankenship R.E."/>
            <person name="Beatty J.T."/>
            <person name="Touchman J.W."/>
        </authorList>
    </citation>
    <scope>NUCLEOTIDE SEQUENCE [LARGE SCALE GENOMIC DNA]</scope>
    <source>
        <strain evidence="3">ATCC 33942 / OCh 114</strain>
    </source>
</reference>
<feature type="transmembrane region" description="Helical" evidence="1">
    <location>
        <begin position="103"/>
        <end position="124"/>
    </location>
</feature>
<feature type="transmembrane region" description="Helical" evidence="1">
    <location>
        <begin position="32"/>
        <end position="54"/>
    </location>
</feature>
<keyword evidence="1" id="KW-0472">Membrane</keyword>
<organism evidence="2 3">
    <name type="scientific">Roseobacter denitrificans (strain ATCC 33942 / OCh 114)</name>
    <name type="common">Erythrobacter sp. (strain OCh 114)</name>
    <name type="synonym">Roseobacter denitrificans</name>
    <dbReference type="NCBI Taxonomy" id="375451"/>
    <lineage>
        <taxon>Bacteria</taxon>
        <taxon>Pseudomonadati</taxon>
        <taxon>Pseudomonadota</taxon>
        <taxon>Alphaproteobacteria</taxon>
        <taxon>Rhodobacterales</taxon>
        <taxon>Roseobacteraceae</taxon>
        <taxon>Roseobacter</taxon>
    </lineage>
</organism>
<evidence type="ECO:0000313" key="2">
    <source>
        <dbReference type="EMBL" id="ABG30884.1"/>
    </source>
</evidence>
<dbReference type="eggNOG" id="ENOG5031TIF">
    <property type="taxonomic scope" value="Bacteria"/>
</dbReference>
<dbReference type="EMBL" id="CP000362">
    <property type="protein sequence ID" value="ABG30884.1"/>
    <property type="molecule type" value="Genomic_DNA"/>
</dbReference>
<evidence type="ECO:0008006" key="4">
    <source>
        <dbReference type="Google" id="ProtNLM"/>
    </source>
</evidence>
<dbReference type="KEGG" id="rde:RD1_1236"/>
<keyword evidence="3" id="KW-1185">Reference proteome</keyword>
<dbReference type="STRING" id="375451.RD1_1236"/>
<dbReference type="Pfam" id="PF11158">
    <property type="entry name" value="DUF2938"/>
    <property type="match status" value="1"/>
</dbReference>
<feature type="transmembrane region" description="Helical" evidence="1">
    <location>
        <begin position="130"/>
        <end position="154"/>
    </location>
</feature>
<dbReference type="Proteomes" id="UP000007029">
    <property type="component" value="Chromosome"/>
</dbReference>
<feature type="transmembrane region" description="Helical" evidence="1">
    <location>
        <begin position="166"/>
        <end position="183"/>
    </location>
</feature>
<evidence type="ECO:0000256" key="1">
    <source>
        <dbReference type="SAM" id="Phobius"/>
    </source>
</evidence>
<accession>Q16AV9</accession>
<gene>
    <name evidence="2" type="ordered locus">RD1_1236</name>
</gene>
<evidence type="ECO:0000313" key="3">
    <source>
        <dbReference type="Proteomes" id="UP000007029"/>
    </source>
</evidence>
<dbReference type="HOGENOM" id="CLU_116614_0_0_5"/>
<proteinExistence type="predicted"/>
<keyword evidence="1" id="KW-0812">Transmembrane</keyword>
<name>Q16AV9_ROSDO</name>